<dbReference type="AlphaFoldDB" id="A0A1L3FNK7"/>
<dbReference type="InterPro" id="IPR050884">
    <property type="entry name" value="CNP_phosphodiesterase-III"/>
</dbReference>
<dbReference type="EMBL" id="CP017637">
    <property type="protein sequence ID" value="APG14860.1"/>
    <property type="molecule type" value="Genomic_DNA"/>
</dbReference>
<evidence type="ECO:0000256" key="1">
    <source>
        <dbReference type="ARBA" id="ARBA00022723"/>
    </source>
</evidence>
<dbReference type="OrthoDB" id="651281at2"/>
<evidence type="ECO:0000259" key="5">
    <source>
        <dbReference type="Pfam" id="PF00149"/>
    </source>
</evidence>
<gene>
    <name evidence="6" type="ORF">BKD09_41630</name>
</gene>
<dbReference type="GO" id="GO:0004112">
    <property type="term" value="F:cyclic-nucleotide phosphodiesterase activity"/>
    <property type="evidence" value="ECO:0007669"/>
    <property type="project" value="InterPro"/>
</dbReference>
<evidence type="ECO:0000313" key="7">
    <source>
        <dbReference type="Proteomes" id="UP000181962"/>
    </source>
</evidence>
<protein>
    <recommendedName>
        <fullName evidence="5">Calcineurin-like phosphoesterase domain-containing protein</fullName>
    </recommendedName>
</protein>
<keyword evidence="1" id="KW-0479">Metal-binding</keyword>
<comment type="similarity">
    <text evidence="4">Belongs to the cyclic nucleotide phosphodiesterase class-III family.</text>
</comment>
<keyword evidence="2" id="KW-0378">Hydrolase</keyword>
<evidence type="ECO:0000256" key="4">
    <source>
        <dbReference type="ARBA" id="ARBA00025742"/>
    </source>
</evidence>
<evidence type="ECO:0000256" key="2">
    <source>
        <dbReference type="ARBA" id="ARBA00022801"/>
    </source>
</evidence>
<sequence length="278" mass="31212">MKIIQITDLHLVPTGEHLFDNDPGERLSACLADVAKHHSDAGLCVITGDLAHHGERSAYLRLRKALEVLPMPVRLLMGNHDDRDNFRKVFPDAPIDDGGFVQSALDTAAGRFLFLDTKRSDGHAGLYCAKRQAWLRARLEEVKGKPIYLFMHHPPLSVHFRPADELMLGDGEAFGKLLQGHSIRHLFFGHVHRPIAGSWQRIPFSSLRGLNHQVWLDFERSRGIPCSMEPPAYAIAFLNADAVVIHTHDFLDASAKYLYDPDLPVERQVVPMARATEP</sequence>
<name>A0A1L3FNK7_BRAJP</name>
<dbReference type="PANTHER" id="PTHR42988">
    <property type="entry name" value="PHOSPHOHYDROLASE"/>
    <property type="match status" value="1"/>
</dbReference>
<dbReference type="SUPFAM" id="SSF56300">
    <property type="entry name" value="Metallo-dependent phosphatases"/>
    <property type="match status" value="1"/>
</dbReference>
<evidence type="ECO:0000313" key="6">
    <source>
        <dbReference type="EMBL" id="APG14860.1"/>
    </source>
</evidence>
<dbReference type="CDD" id="cd07402">
    <property type="entry name" value="MPP_GpdQ"/>
    <property type="match status" value="1"/>
</dbReference>
<dbReference type="InterPro" id="IPR029052">
    <property type="entry name" value="Metallo-depent_PP-like"/>
</dbReference>
<feature type="domain" description="Calcineurin-like phosphoesterase" evidence="5">
    <location>
        <begin position="1"/>
        <end position="194"/>
    </location>
</feature>
<dbReference type="Pfam" id="PF00149">
    <property type="entry name" value="Metallophos"/>
    <property type="match status" value="1"/>
</dbReference>
<reference evidence="6 7" key="1">
    <citation type="submission" date="2016-11" db="EMBL/GenBank/DDBJ databases">
        <title>Complete Genome Sequence of Bradyrhizobium sp. strain J5, an isolated from soybean nodule in Hokkaido.</title>
        <authorList>
            <person name="Kanehara K."/>
        </authorList>
    </citation>
    <scope>NUCLEOTIDE SEQUENCE [LARGE SCALE GENOMIC DNA]</scope>
    <source>
        <strain evidence="6 7">J5</strain>
    </source>
</reference>
<dbReference type="Gene3D" id="3.60.21.10">
    <property type="match status" value="1"/>
</dbReference>
<keyword evidence="3" id="KW-0408">Iron</keyword>
<dbReference type="RefSeq" id="WP_071916458.1">
    <property type="nucleotide sequence ID" value="NZ_CP017637.1"/>
</dbReference>
<accession>A0A1L3FNK7</accession>
<dbReference type="PANTHER" id="PTHR42988:SF2">
    <property type="entry name" value="CYCLIC NUCLEOTIDE PHOSPHODIESTERASE CBUA0032-RELATED"/>
    <property type="match status" value="1"/>
</dbReference>
<organism evidence="6 7">
    <name type="scientific">Bradyrhizobium japonicum</name>
    <dbReference type="NCBI Taxonomy" id="375"/>
    <lineage>
        <taxon>Bacteria</taxon>
        <taxon>Pseudomonadati</taxon>
        <taxon>Pseudomonadota</taxon>
        <taxon>Alphaproteobacteria</taxon>
        <taxon>Hyphomicrobiales</taxon>
        <taxon>Nitrobacteraceae</taxon>
        <taxon>Bradyrhizobium</taxon>
    </lineage>
</organism>
<dbReference type="InterPro" id="IPR026575">
    <property type="entry name" value="GpdQ/CpdA-like"/>
</dbReference>
<evidence type="ECO:0000256" key="3">
    <source>
        <dbReference type="ARBA" id="ARBA00023004"/>
    </source>
</evidence>
<dbReference type="InterPro" id="IPR004843">
    <property type="entry name" value="Calcineurin-like_PHP"/>
</dbReference>
<proteinExistence type="inferred from homology"/>
<dbReference type="Proteomes" id="UP000181962">
    <property type="component" value="Chromosome"/>
</dbReference>
<dbReference type="GO" id="GO:0046872">
    <property type="term" value="F:metal ion binding"/>
    <property type="evidence" value="ECO:0007669"/>
    <property type="project" value="UniProtKB-KW"/>
</dbReference>